<evidence type="ECO:0000313" key="1">
    <source>
        <dbReference type="EMBL" id="APX73214.1"/>
    </source>
</evidence>
<keyword evidence="2" id="KW-1185">Reference proteome</keyword>
<dbReference type="RefSeq" id="WP_076618266.1">
    <property type="nucleotide sequence ID" value="NZ_CP019323.1"/>
</dbReference>
<proteinExistence type="predicted"/>
<dbReference type="Proteomes" id="UP000187499">
    <property type="component" value="Chromosome"/>
</dbReference>
<dbReference type="KEGG" id="lalw:BTM29_11940"/>
<name>A0A1P8Q5R4_9LACO</name>
<sequence length="112" mass="12524">MANVLILGNKIDASNLIDSESNTTIMDSNSINRIDLDNKMKDTNIIVVELDNNSSIDLIPTVVESMKVYQVKKIIVLNKDPNSKSKVIRISTEFLELSNLDYQIVNSPESVK</sequence>
<dbReference type="STRING" id="1847728.BTM29_11940"/>
<evidence type="ECO:0000313" key="2">
    <source>
        <dbReference type="Proteomes" id="UP000187499"/>
    </source>
</evidence>
<reference evidence="2" key="1">
    <citation type="submission" date="2016-12" db="EMBL/GenBank/DDBJ databases">
        <authorList>
            <person name="Jung M.Y."/>
            <person name="Lee S.H."/>
        </authorList>
    </citation>
    <scope>NUCLEOTIDE SEQUENCE [LARGE SCALE GENOMIC DNA]</scope>
    <source>
        <strain evidence="2">WiKim39</strain>
    </source>
</reference>
<dbReference type="AlphaFoldDB" id="A0A1P8Q5R4"/>
<accession>A0A1P8Q5R4</accession>
<protein>
    <submittedName>
        <fullName evidence="1">Uncharacterized protein</fullName>
    </submittedName>
</protein>
<dbReference type="EMBL" id="CP019323">
    <property type="protein sequence ID" value="APX73214.1"/>
    <property type="molecule type" value="Genomic_DNA"/>
</dbReference>
<gene>
    <name evidence="1" type="ORF">BTM29_11940</name>
</gene>
<dbReference type="OrthoDB" id="2296861at2"/>
<organism evidence="1 2">
    <name type="scientific">Companilactobacillus allii</name>
    <dbReference type="NCBI Taxonomy" id="1847728"/>
    <lineage>
        <taxon>Bacteria</taxon>
        <taxon>Bacillati</taxon>
        <taxon>Bacillota</taxon>
        <taxon>Bacilli</taxon>
        <taxon>Lactobacillales</taxon>
        <taxon>Lactobacillaceae</taxon>
        <taxon>Companilactobacillus</taxon>
    </lineage>
</organism>